<evidence type="ECO:0000313" key="6">
    <source>
        <dbReference type="EMBL" id="WAS96192.1"/>
    </source>
</evidence>
<reference evidence="6" key="1">
    <citation type="submission" date="2022-11" db="EMBL/GenBank/DDBJ databases">
        <title>Minimal conservation of predation-associated metabolite biosynthetic gene clusters underscores biosynthetic potential of Myxococcota including descriptions for ten novel species: Archangium lansinium sp. nov., Myxococcus landrumus sp. nov., Nannocystis bai.</title>
        <authorList>
            <person name="Ahearne A."/>
            <person name="Stevens C."/>
            <person name="Dowd S."/>
        </authorList>
    </citation>
    <scope>NUCLEOTIDE SEQUENCE</scope>
    <source>
        <strain evidence="6">Fl3</strain>
    </source>
</reference>
<dbReference type="PROSITE" id="PS51194">
    <property type="entry name" value="HELICASE_CTER"/>
    <property type="match status" value="1"/>
</dbReference>
<evidence type="ECO:0000313" key="7">
    <source>
        <dbReference type="Proteomes" id="UP001164459"/>
    </source>
</evidence>
<dbReference type="SMART" id="SM00490">
    <property type="entry name" value="HELICc"/>
    <property type="match status" value="1"/>
</dbReference>
<sequence length="773" mass="84337">MSTITALLGPTNTGKTHRAVTQLLSHRTGIIGLPLRLLAREVYDRVTAEVGEAAVALVTGEEKRVPARPRYWVCTVESMPEGKDVEFLAVDEIQLAGHRERGHVFTDRLLRARGVSETMFLGSDTMTGAVEALVPTARIERHPRFSRLRGVAPLELTQLPPRSAVVAFSADQVYALAEQLRRRRGGAAVVLGALSPRTRNAQVAMYQAGEVDYIVATDAIGMGLNMDVDHVAFAALGKFDGRTSRPLEAAELAQIAGRAGRYTKDGTFGPLATLGPLPQGLVLAIERHQFPPVERLVWRNHDLDFASIEGLARSLRQRPPRPGLQLLERSDDEEVLAELAGMSEVRALAQQPGAVELLWEVCRIPDFRKLLEGSHARLLAAVYLQLAKSGRLDPGWIERRVRRLDDTEGDIEALMSRIAAVRTWTYISHRLGWIEAPARWQEWTRAIEDRLSDALHDRLTQAFVDPRATARARNKPGPKDSPFGRLRALQLPDAGEAPAPSAAEAIVAAPHGAFSVDARGRVSLAGRPAAQMTRGPDLLRPEVQVLADMSMGAGSIAQVRRRMVAWTRDMVAELLAPLRALPEGPAPSPAARGLLYQLEQGLGSVLRARAEPQVRALTGDDRRLLGRLGVKIGELVVFSPELLTTWSVERRAALWAARSGTRVTPPGEARSVALAEEAEAAPYHAIGFPPFGPRAIRADVAERVFNRVMAATRAGPAALPEELAAWIGCPADELPAIASAMGLDEVAEGRWLLAPRRPERRGGRRRPRVRRAG</sequence>
<evidence type="ECO:0000256" key="3">
    <source>
        <dbReference type="ARBA" id="ARBA00022806"/>
    </source>
</evidence>
<dbReference type="SUPFAM" id="SSF52540">
    <property type="entry name" value="P-loop containing nucleoside triphosphate hydrolases"/>
    <property type="match status" value="2"/>
</dbReference>
<dbReference type="RefSeq" id="WP_269038533.1">
    <property type="nucleotide sequence ID" value="NZ_CP114040.1"/>
</dbReference>
<dbReference type="InterPro" id="IPR050699">
    <property type="entry name" value="RNA-DNA_Helicase"/>
</dbReference>
<dbReference type="Pfam" id="PF22527">
    <property type="entry name" value="DEXQc_Suv3"/>
    <property type="match status" value="1"/>
</dbReference>
<evidence type="ECO:0000256" key="1">
    <source>
        <dbReference type="ARBA" id="ARBA00022741"/>
    </source>
</evidence>
<name>A0ABY7HA94_9BACT</name>
<evidence type="ECO:0000256" key="2">
    <source>
        <dbReference type="ARBA" id="ARBA00022801"/>
    </source>
</evidence>
<dbReference type="Pfam" id="PF00271">
    <property type="entry name" value="Helicase_C"/>
    <property type="match status" value="1"/>
</dbReference>
<protein>
    <submittedName>
        <fullName evidence="6">Helicase-related protein</fullName>
    </submittedName>
</protein>
<keyword evidence="4" id="KW-0067">ATP-binding</keyword>
<keyword evidence="1" id="KW-0547">Nucleotide-binding</keyword>
<feature type="domain" description="Helicase C-terminal" evidence="5">
    <location>
        <begin position="155"/>
        <end position="298"/>
    </location>
</feature>
<accession>A0ABY7HA94</accession>
<dbReference type="PANTHER" id="PTHR12131">
    <property type="entry name" value="ATP-DEPENDENT RNA AND DNA HELICASE"/>
    <property type="match status" value="1"/>
</dbReference>
<dbReference type="Proteomes" id="UP001164459">
    <property type="component" value="Chromosome"/>
</dbReference>
<proteinExistence type="predicted"/>
<keyword evidence="7" id="KW-1185">Reference proteome</keyword>
<keyword evidence="2" id="KW-0378">Hydrolase</keyword>
<dbReference type="InterPro" id="IPR001650">
    <property type="entry name" value="Helicase_C-like"/>
</dbReference>
<dbReference type="PANTHER" id="PTHR12131:SF1">
    <property type="entry name" value="ATP-DEPENDENT RNA HELICASE SUPV3L1, MITOCHONDRIAL-RELATED"/>
    <property type="match status" value="1"/>
</dbReference>
<dbReference type="InterPro" id="IPR055206">
    <property type="entry name" value="DEXQc_SUV3"/>
</dbReference>
<evidence type="ECO:0000256" key="4">
    <source>
        <dbReference type="ARBA" id="ARBA00022840"/>
    </source>
</evidence>
<keyword evidence="3 6" id="KW-0347">Helicase</keyword>
<gene>
    <name evidence="6" type="ORF">O0S08_08515</name>
</gene>
<dbReference type="EMBL" id="CP114040">
    <property type="protein sequence ID" value="WAS96192.1"/>
    <property type="molecule type" value="Genomic_DNA"/>
</dbReference>
<dbReference type="InterPro" id="IPR027417">
    <property type="entry name" value="P-loop_NTPase"/>
</dbReference>
<evidence type="ECO:0000259" key="5">
    <source>
        <dbReference type="PROSITE" id="PS51194"/>
    </source>
</evidence>
<dbReference type="GO" id="GO:0004386">
    <property type="term" value="F:helicase activity"/>
    <property type="evidence" value="ECO:0007669"/>
    <property type="project" value="UniProtKB-KW"/>
</dbReference>
<dbReference type="Gene3D" id="3.40.50.300">
    <property type="entry name" value="P-loop containing nucleotide triphosphate hydrolases"/>
    <property type="match status" value="2"/>
</dbReference>
<organism evidence="6 7">
    <name type="scientific">Nannocystis punicea</name>
    <dbReference type="NCBI Taxonomy" id="2995304"/>
    <lineage>
        <taxon>Bacteria</taxon>
        <taxon>Pseudomonadati</taxon>
        <taxon>Myxococcota</taxon>
        <taxon>Polyangia</taxon>
        <taxon>Nannocystales</taxon>
        <taxon>Nannocystaceae</taxon>
        <taxon>Nannocystis</taxon>
    </lineage>
</organism>